<keyword evidence="1" id="KW-0175">Coiled coil</keyword>
<reference evidence="3 4" key="1">
    <citation type="journal article" date="2015" name="Genome Biol. Evol.">
        <title>Comparative Genomics of a Bacterivorous Green Alga Reveals Evolutionary Causalities and Consequences of Phago-Mixotrophic Mode of Nutrition.</title>
        <authorList>
            <person name="Burns J.A."/>
            <person name="Paasch A."/>
            <person name="Narechania A."/>
            <person name="Kim E."/>
        </authorList>
    </citation>
    <scope>NUCLEOTIDE SEQUENCE [LARGE SCALE GENOMIC DNA]</scope>
    <source>
        <strain evidence="3 4">PLY_AMNH</strain>
    </source>
</reference>
<dbReference type="Proteomes" id="UP001190700">
    <property type="component" value="Unassembled WGS sequence"/>
</dbReference>
<dbReference type="AlphaFoldDB" id="A0AAE0EPG1"/>
<comment type="caution">
    <text evidence="3">The sequence shown here is derived from an EMBL/GenBank/DDBJ whole genome shotgun (WGS) entry which is preliminary data.</text>
</comment>
<accession>A0AAE0EPG1</accession>
<feature type="region of interest" description="Disordered" evidence="2">
    <location>
        <begin position="137"/>
        <end position="165"/>
    </location>
</feature>
<keyword evidence="4" id="KW-1185">Reference proteome</keyword>
<evidence type="ECO:0000313" key="4">
    <source>
        <dbReference type="Proteomes" id="UP001190700"/>
    </source>
</evidence>
<protein>
    <submittedName>
        <fullName evidence="3">Uncharacterized protein</fullName>
    </submittedName>
</protein>
<feature type="compositionally biased region" description="Basic and acidic residues" evidence="2">
    <location>
        <begin position="153"/>
        <end position="165"/>
    </location>
</feature>
<organism evidence="3 4">
    <name type="scientific">Cymbomonas tetramitiformis</name>
    <dbReference type="NCBI Taxonomy" id="36881"/>
    <lineage>
        <taxon>Eukaryota</taxon>
        <taxon>Viridiplantae</taxon>
        <taxon>Chlorophyta</taxon>
        <taxon>Pyramimonadophyceae</taxon>
        <taxon>Pyramimonadales</taxon>
        <taxon>Pyramimonadaceae</taxon>
        <taxon>Cymbomonas</taxon>
    </lineage>
</organism>
<name>A0AAE0EPG1_9CHLO</name>
<evidence type="ECO:0000256" key="2">
    <source>
        <dbReference type="SAM" id="MobiDB-lite"/>
    </source>
</evidence>
<sequence length="298" mass="35304">MSRSYCLVCKEHVEEDVKLYQTCENKAPQHLECSECFLKIKSTRCSVCRKERLKIEQNENLRYDFYHTECQDCPLCTDDTVRTPQDLLEHVETECPAVNSSDITMDRRKLRSLLLKQRERSFAAFWALPETQQAVSEPIDRLKKKHADTRKRQREEMDHAETVHQESVRKLEEKITYLEAINEKNAYVIQELRQHTAQRDEAVKKAAELRGECKSLEQQTAKLREQAEEHKKERSKMDLIRAENEKLGNHLENHRQHILRMESQQRFSQRKPERPQRPSVVAPHSSKGFHRVHGRSQH</sequence>
<gene>
    <name evidence="3" type="ORF">CYMTET_54356</name>
</gene>
<feature type="coiled-coil region" evidence="1">
    <location>
        <begin position="192"/>
        <end position="243"/>
    </location>
</feature>
<feature type="compositionally biased region" description="Basic residues" evidence="2">
    <location>
        <begin position="142"/>
        <end position="152"/>
    </location>
</feature>
<feature type="compositionally biased region" description="Basic residues" evidence="2">
    <location>
        <begin position="287"/>
        <end position="298"/>
    </location>
</feature>
<feature type="region of interest" description="Disordered" evidence="2">
    <location>
        <begin position="249"/>
        <end position="298"/>
    </location>
</feature>
<evidence type="ECO:0000256" key="1">
    <source>
        <dbReference type="SAM" id="Coils"/>
    </source>
</evidence>
<proteinExistence type="predicted"/>
<dbReference type="EMBL" id="LGRX02035288">
    <property type="protein sequence ID" value="KAK3235464.1"/>
    <property type="molecule type" value="Genomic_DNA"/>
</dbReference>
<evidence type="ECO:0000313" key="3">
    <source>
        <dbReference type="EMBL" id="KAK3235464.1"/>
    </source>
</evidence>